<comment type="caution">
    <text evidence="2">The sequence shown here is derived from an EMBL/GenBank/DDBJ whole genome shotgun (WGS) entry which is preliminary data.</text>
</comment>
<reference evidence="3" key="1">
    <citation type="journal article" date="2019" name="Int. J. Syst. Evol. Microbiol.">
        <title>The Global Catalogue of Microorganisms (GCM) 10K type strain sequencing project: providing services to taxonomists for standard genome sequencing and annotation.</title>
        <authorList>
            <consortium name="The Broad Institute Genomics Platform"/>
            <consortium name="The Broad Institute Genome Sequencing Center for Infectious Disease"/>
            <person name="Wu L."/>
            <person name="Ma J."/>
        </authorList>
    </citation>
    <scope>NUCLEOTIDE SEQUENCE [LARGE SCALE GENOMIC DNA]</scope>
    <source>
        <strain evidence="3">CGMCC 1.15731</strain>
    </source>
</reference>
<evidence type="ECO:0000259" key="1">
    <source>
        <dbReference type="PROSITE" id="PS51186"/>
    </source>
</evidence>
<dbReference type="RefSeq" id="WP_374830009.1">
    <property type="nucleotide sequence ID" value="NZ_JBHEEZ010000002.1"/>
</dbReference>
<organism evidence="2 3">
    <name type="scientific">Daeguia caeni</name>
    <dbReference type="NCBI Taxonomy" id="439612"/>
    <lineage>
        <taxon>Bacteria</taxon>
        <taxon>Pseudomonadati</taxon>
        <taxon>Pseudomonadota</taxon>
        <taxon>Alphaproteobacteria</taxon>
        <taxon>Hyphomicrobiales</taxon>
        <taxon>Brucellaceae</taxon>
        <taxon>Daeguia</taxon>
    </lineage>
</organism>
<accession>A0ABV9H3U4</accession>
<dbReference type="Gene3D" id="3.40.630.30">
    <property type="match status" value="1"/>
</dbReference>
<dbReference type="CDD" id="cd04301">
    <property type="entry name" value="NAT_SF"/>
    <property type="match status" value="1"/>
</dbReference>
<gene>
    <name evidence="2" type="ORF">ACFO1V_00100</name>
</gene>
<dbReference type="InterPro" id="IPR000182">
    <property type="entry name" value="GNAT_dom"/>
</dbReference>
<dbReference type="PROSITE" id="PS51186">
    <property type="entry name" value="GNAT"/>
    <property type="match status" value="1"/>
</dbReference>
<name>A0ABV9H3U4_9HYPH</name>
<dbReference type="EC" id="2.3.-.-" evidence="2"/>
<dbReference type="GO" id="GO:0016746">
    <property type="term" value="F:acyltransferase activity"/>
    <property type="evidence" value="ECO:0007669"/>
    <property type="project" value="UniProtKB-KW"/>
</dbReference>
<protein>
    <submittedName>
        <fullName evidence="2">GNAT family N-acetyltransferase</fullName>
        <ecNumber evidence="2">2.3.-.-</ecNumber>
    </submittedName>
</protein>
<proteinExistence type="predicted"/>
<sequence length="169" mass="18879">MTDVMAKAQWRRMREEDVARANEVGNAIHVDFFEEEAVFQNRFALYPAGCFVLTAGDEIVGYGISHPWRLDSIPTLNTVIEKLPDNASTYYIHDIAILPAYRSGGNAAHVVRLMAGQAEHDGFATMALVAVNGSRGYWERHGFVVRSLPALEEKLQTYSDDALYMVRVG</sequence>
<dbReference type="Proteomes" id="UP001596042">
    <property type="component" value="Unassembled WGS sequence"/>
</dbReference>
<keyword evidence="2" id="KW-0012">Acyltransferase</keyword>
<keyword evidence="2" id="KW-0808">Transferase</keyword>
<dbReference type="InterPro" id="IPR016181">
    <property type="entry name" value="Acyl_CoA_acyltransferase"/>
</dbReference>
<dbReference type="EMBL" id="JBHSEL010000001">
    <property type="protein sequence ID" value="MFC4623645.1"/>
    <property type="molecule type" value="Genomic_DNA"/>
</dbReference>
<evidence type="ECO:0000313" key="2">
    <source>
        <dbReference type="EMBL" id="MFC4623645.1"/>
    </source>
</evidence>
<dbReference type="Pfam" id="PF00583">
    <property type="entry name" value="Acetyltransf_1"/>
    <property type="match status" value="1"/>
</dbReference>
<dbReference type="SUPFAM" id="SSF55729">
    <property type="entry name" value="Acyl-CoA N-acyltransferases (Nat)"/>
    <property type="match status" value="1"/>
</dbReference>
<keyword evidence="3" id="KW-1185">Reference proteome</keyword>
<evidence type="ECO:0000313" key="3">
    <source>
        <dbReference type="Proteomes" id="UP001596042"/>
    </source>
</evidence>
<feature type="domain" description="N-acetyltransferase" evidence="1">
    <location>
        <begin position="8"/>
        <end position="169"/>
    </location>
</feature>